<keyword evidence="5" id="KW-1185">Reference proteome</keyword>
<evidence type="ECO:0000259" key="2">
    <source>
        <dbReference type="Pfam" id="PF14252"/>
    </source>
</evidence>
<evidence type="ECO:0000313" key="4">
    <source>
        <dbReference type="EMBL" id="RSZ56614.1"/>
    </source>
</evidence>
<proteinExistence type="predicted"/>
<dbReference type="Pfam" id="PF14252">
    <property type="entry name" value="DUF4347"/>
    <property type="match status" value="1"/>
</dbReference>
<dbReference type="EMBL" id="RXLQ01000014">
    <property type="protein sequence ID" value="RSZ56614.1"/>
    <property type="molecule type" value="Genomic_DNA"/>
</dbReference>
<dbReference type="InterPro" id="IPR044016">
    <property type="entry name" value="Big_13"/>
</dbReference>
<dbReference type="Gene3D" id="2.60.40.10">
    <property type="entry name" value="Immunoglobulins"/>
    <property type="match status" value="19"/>
</dbReference>
<protein>
    <submittedName>
        <fullName evidence="4">DUF4347 domain-containing protein</fullName>
    </submittedName>
</protein>
<evidence type="ECO:0000256" key="1">
    <source>
        <dbReference type="SAM" id="MobiDB-lite"/>
    </source>
</evidence>
<name>A0A430HGD7_9BURK</name>
<evidence type="ECO:0000259" key="3">
    <source>
        <dbReference type="Pfam" id="PF19077"/>
    </source>
</evidence>
<feature type="domain" description="DUF4347" evidence="2">
    <location>
        <begin position="121"/>
        <end position="271"/>
    </location>
</feature>
<organism evidence="4 5">
    <name type="scientific">Massilia atriviolacea</name>
    <dbReference type="NCBI Taxonomy" id="2495579"/>
    <lineage>
        <taxon>Bacteria</taxon>
        <taxon>Pseudomonadati</taxon>
        <taxon>Pseudomonadota</taxon>
        <taxon>Betaproteobacteria</taxon>
        <taxon>Burkholderiales</taxon>
        <taxon>Oxalobacteraceae</taxon>
        <taxon>Telluria group</taxon>
        <taxon>Massilia</taxon>
    </lineage>
</organism>
<evidence type="ECO:0000313" key="5">
    <source>
        <dbReference type="Proteomes" id="UP000278085"/>
    </source>
</evidence>
<gene>
    <name evidence="4" type="ORF">EJB06_23575</name>
</gene>
<dbReference type="InterPro" id="IPR013783">
    <property type="entry name" value="Ig-like_fold"/>
</dbReference>
<comment type="caution">
    <text evidence="4">The sequence shown here is derived from an EMBL/GenBank/DDBJ whole genome shotgun (WGS) entry which is preliminary data.</text>
</comment>
<dbReference type="OrthoDB" id="8689919at2"/>
<dbReference type="NCBIfam" id="NF033510">
    <property type="entry name" value="Ca_tandemer"/>
    <property type="match status" value="3"/>
</dbReference>
<feature type="region of interest" description="Disordered" evidence="1">
    <location>
        <begin position="3948"/>
        <end position="3967"/>
    </location>
</feature>
<dbReference type="Proteomes" id="UP000278085">
    <property type="component" value="Unassembled WGS sequence"/>
</dbReference>
<reference evidence="4 5" key="1">
    <citation type="submission" date="2018-12" db="EMBL/GenBank/DDBJ databases">
        <authorList>
            <person name="Yang E."/>
        </authorList>
    </citation>
    <scope>NUCLEOTIDE SEQUENCE [LARGE SCALE GENOMIC DNA]</scope>
    <source>
        <strain evidence="4 5">SOD</strain>
    </source>
</reference>
<dbReference type="InterPro" id="IPR025592">
    <property type="entry name" value="DUF4347"/>
</dbReference>
<feature type="domain" description="Bacterial Ig-like" evidence="3">
    <location>
        <begin position="1623"/>
        <end position="1714"/>
    </location>
</feature>
<dbReference type="Pfam" id="PF19077">
    <property type="entry name" value="Big_13"/>
    <property type="match status" value="3"/>
</dbReference>
<feature type="domain" description="Bacterial Ig-like" evidence="3">
    <location>
        <begin position="1526"/>
        <end position="1613"/>
    </location>
</feature>
<feature type="domain" description="Bacterial Ig-like" evidence="3">
    <location>
        <begin position="1936"/>
        <end position="2026"/>
    </location>
</feature>
<feature type="region of interest" description="Disordered" evidence="1">
    <location>
        <begin position="3903"/>
        <end position="3940"/>
    </location>
</feature>
<sequence>MLRCSAILSIWQYRVAYATVLPFSSNLPPARRKNCAIFASVDTQQTVSRFFDRPSARVHDRYFLTEDPMSTNRSSGLKRHVELSALEPRMLFDGAGMVSWDAATAAPPPAGVEAPAGPAQIVFISPEVADPARIRQAFGASADVIALAAGRDGIDQISDILAGRSDIGAIHLVSHGADGFIDLPGQALSGATLDARAAQVAAWAQALTAEADILVYGCDVAASAQGVALAARLAQLTGADVAASTNATGAGADWTLEYSSGAIAAPALFSDGVGEPASYANRLATINLSGSTGWTTIMKGPVRDPFNDTQAGAADTDIIGDTAHGSLYTAYDDKGTASTGDDTLVFRMRIDNPTSATSFSGVAIVGMDANLDGRVDLFFSVDGRNNGQAVRLLDPGTGANVSPNTTSTSALPTGWLPNNGVYAFTPSNYAVVAVSALNDPDWGPAAVPAAGSSNSNLSGAGGTDVFINWRVPIADIATVLAKPSLSDRSGVAGPRGPSGIANYGKDTVVQYISFTQTQTGPINGDLNGVGAAYDKNATFAALGAFTSPMSAANPVPDGLSIAIGEPVGDGKLAGAPGSAEASAVTLSGSTKAGVGATVSLTITDSAAGSTNASATVIAGTGGLNTWSVANVNLAGLAEGTLTVNASVTENGSTVTDTATVLLDKTAPLVSIDQLATTPAGTPTLGGTADLPDGAVVSLTLDPDNNPGTANVLYQVVVAGGAWTLNTATATPASGSLPPGGLTATTRITASATDAAGNLASAVALNRPTVTSQSTGSTSPTIGGSWTNVAGDALTVKLYENDGVTLLATYNLAPAGNTWSVDLASAIKVGGGTLGALAPDQTYQIVAQVTRGGATVADTTSAELVIIGGPSIDIIDNDGPNDDNVTVTVPKPAFTGTSSVPNGFITLTIDPAGNGTADRITYSVPTDGSGNWSLDTAGSAQPVAGSMPVAGLSGSAVVTASTPPDASGQSASNTQNLSVVIPGITIGTSANDLTGIETTIASGGSLANIILGDGIFNIAEDDSVIVSGTTTNVAQGTQVVIRISDGTLEYTKTATVAANGSYTLSSSGAGTANDGNAFNLQGLNSAGLTVTATVLGTSATKSVIHDKIAPQIILTTPSIIKTSNPVVTGNANLPAGTVISLVTDYPQSGLTATVDANGDFTTTLGLSGNGTVKVTASSGATDTAGNKVANAEQTVAYQTPNTNPPVVTITSITGTGAGDTTIGSGDIIGGVTIGGTFANTKTTASGSLTLSITDGVNTKTNLDAGVTLTRNVNGTWSAVLTEAVIKSFNNGTLIVRAQLTDTVGAGAGTFYTVSDVTQPTLLLVSGTPSISITEVVDANGLINATEDDSVVIKGRAVNSVGGQVTVTISDGDNATADPSATATVADDGSWSVTGMNLSALNDGTLTVAAVVDPDRNPATANNASTSTTVVHDKTAPVLNITAGASVGSSLPLITGTSSGLGAGSTVTVTIDSDRTGAVEATYTTTVQADGSWRVQSAIPTPADSIIIATAADPAGNAASVVATSIVAISPDTGTPADFITNNRNLSFSGSAALGATVTLRLNGAVIGTPVADPVTGVWTFNYSGTTLANGSYTLTAATTVGGNGALSTQVVAIDARALAIGGIANDTGAGGDFLTNDSTLVFNGTATSGTMVTVTLSDSSGAEVFRQLASAAGGAWSVDRSAQAGLADGSYTLRAAVTDASGVTSTVSQAIVIDTRADIGITTNYKTADTTPVLRGTTDIEAERAIAVEVAVSGGGTFTYATTVAADGTWSVDTGVAIPSGSGGPVSFANGAALTVTASGTDLAGNSATGSKAMVVDTTAPVIAITTELDYTGSNTPDGILVASEDTSVILRGTTVGVPDGATLSITITDGVTTLADSATVNGNAWQLAPANLRGLVNGTVTVTATYLDAGGTPYVAVATVLHDKSIAGANATIDSIGTDSAIAGDFITSDNTLVFHGSAAPGAVVKLAMSGPGAGGNVFANGLTVTADAGGAWRYDFQGSTLADGSYVLSAQVGVGAIATQTVVIDTAAPAGAVSVVHPQVTSDSTPQITGSVTLGAGETLAVSVNGKTYLAGDGRLSVLGGAWTLQIPDADALTPASAGAGFDGVYQVVATIRDIAGNVFTDSSSNELTVQDLIAPAIDLAPSNGATLDRSVTSTNGGAVSLDDGADPLALVEASDRVLRVTLTVGGLADGAGEKLVFGSTAVAADGSDTVVTRTDVLVGGVRVNIAYSAGVFSLQRYDFAAMSAAEAQAVARDVVYRNDAVAVTAGARTFAFSARDDAGNAAASATATVNVSLNANVPGQTVAITSVTDDAAPLTGTVANGGATNDSAPALAGTLSAGLNANEVVAIYRNGVKAGNASVNGAGWTYADSGLADAVTYSYTAQVENTLAGTAGTASGAYAIVIDTSAPAQTPAIVSMTRDSGVAGDFITSDGAAGRVVSGTLSAPLAAGEVLEISHDGGTNWSAASVTNTAWTSTDNGAHNANWTISARITDSAGNAGQAVNRAVVLAGAPAQTVAIVSVTDDVAPRTGAVANGGATNDNAPALAGTISAALGANDVVGVYRNGVRLGDATVTGTGWTYADSGLADAVTYSYTAQVENTLAGTAGTASGAYAIVIDTSAPAQTPAIVSMTRDSGVAGDFITSDGAAGRVVSGTLSAPLAAGEVLEISHDGGTNWSAASVTNTAWTSTDNGAHNANWTISARITDSAGNAGQAVNRAVVLAGAPAQTVAIVSVTDDVAPRTGTVANGGATNDSAPALAGTISAALGANDVVGVYRNGVRLGDATVTGTGWTYADSGLLDGAGYSYTAQVENTVAGTAGAASGAYAIVVDTGAPAQAVTIVSMTRDTGTPGDFVTTDGAAGRTVAGTLGSPLAGGEVLELSFDGGANWVSATVDGSAWTAIDGIAHGANWTISSRIVDAAGNAGGAASQNVVLQGGAATTVAITAVTDDVARVTGVVASGGVTNDSAPAISGTLSASLGANEVVAVLRDGVKVGNASVNGTTWSYADSGLANGTTYSYTARIENTATPSAGTPSNAYAIAVDTAAPAQGVAIAAMTRDTGVQGDFVTSDGAAGRVVSGTLTAPLDTGEVLEISHDGGATWSVASVTGSAWSGTDSTAHGGNWTISARIVDSAGNVGPVVSREVVLAGAPAQTVAITAIADDVAANTGTVANGGITNDSAPGVSGTISAPLGTSEVLAVYRNGTRLGNASVSGGAWSFADAGLADGATYSYTAQVENLATTLAGAASGAYGLTVDASAPAQAVAIVSMTRDTGVPADFITADGAAGRTVSGTLSSALGGGEVLQVSFDNGASWVGASVSGTGWSAVDATAHSANWTIATRIVDAAGNTGGAATRAVELQAAPVQSVGIASITDDAAPSTGTVASGGTSNDTTPLVAGTLAVAPGPNEVVAVFRNGARIGNASVSGTGWTYADSGLADGITYSYTARVENSVTGINSEASGPYSISIDLGAPAQSVIITAIADDVGPVTGTVANGGVTNDSAPGLAGSLSAALGANEVVAVYRDGVRIGTASVSGTAWSYTDSGLADGASYSYTARVENSATSRAGAASGAYGLRVDTSAPGQTVAIVGMERDTDTAGDFVTTDGGAGRTVSGTISAPLAGGELLEVSFDGGASWVPAAVSGTGWNAVDSGAHSTGWSIVTRLTDAAGNVGGAGTRAVTLNDAGIVFTPDTLPVTEPLLAADANAAGSTAPVAPPVVAAPLAPDAAPAGVQGPAPLDSSVLAPGVPLVAAGVPAPALAAGLPATGLPGQDTVRASVIEIETGASASGSTRFGETFGASDIGAGFSINVRQADGSTADKDTVRLVSAVVRIDDGLVPERDRLALTVSSPNITSVFDAGTGTMVLSGGASVSEYEKVIRGLKLRDADGSDVKAKRTIRFTIKSEAGQVQQGAKEYRGPEAPLEAAPPRPGGSADAGEPARAGKTGLVAQIANAQARQSQGRDQLLALAARQR</sequence>
<accession>A0A430HGD7</accession>